<name>A0A6A6JTG8_WESOR</name>
<protein>
    <submittedName>
        <fullName evidence="1">Uncharacterized protein</fullName>
    </submittedName>
</protein>
<gene>
    <name evidence="1" type="ORF">EI97DRAFT_498195</name>
</gene>
<keyword evidence="2" id="KW-1185">Reference proteome</keyword>
<proteinExistence type="predicted"/>
<dbReference type="EMBL" id="ML986485">
    <property type="protein sequence ID" value="KAF2279862.1"/>
    <property type="molecule type" value="Genomic_DNA"/>
</dbReference>
<dbReference type="RefSeq" id="XP_033657401.1">
    <property type="nucleotide sequence ID" value="XM_033802542.1"/>
</dbReference>
<dbReference type="GeneID" id="54555717"/>
<dbReference type="AlphaFoldDB" id="A0A6A6JTG8"/>
<accession>A0A6A6JTG8</accession>
<reference evidence="1" key="1">
    <citation type="journal article" date="2020" name="Stud. Mycol.">
        <title>101 Dothideomycetes genomes: a test case for predicting lifestyles and emergence of pathogens.</title>
        <authorList>
            <person name="Haridas S."/>
            <person name="Albert R."/>
            <person name="Binder M."/>
            <person name="Bloem J."/>
            <person name="Labutti K."/>
            <person name="Salamov A."/>
            <person name="Andreopoulos B."/>
            <person name="Baker S."/>
            <person name="Barry K."/>
            <person name="Bills G."/>
            <person name="Bluhm B."/>
            <person name="Cannon C."/>
            <person name="Castanera R."/>
            <person name="Culley D."/>
            <person name="Daum C."/>
            <person name="Ezra D."/>
            <person name="Gonzalez J."/>
            <person name="Henrissat B."/>
            <person name="Kuo A."/>
            <person name="Liang C."/>
            <person name="Lipzen A."/>
            <person name="Lutzoni F."/>
            <person name="Magnuson J."/>
            <person name="Mondo S."/>
            <person name="Nolan M."/>
            <person name="Ohm R."/>
            <person name="Pangilinan J."/>
            <person name="Park H.-J."/>
            <person name="Ramirez L."/>
            <person name="Alfaro M."/>
            <person name="Sun H."/>
            <person name="Tritt A."/>
            <person name="Yoshinaga Y."/>
            <person name="Zwiers L.-H."/>
            <person name="Turgeon B."/>
            <person name="Goodwin S."/>
            <person name="Spatafora J."/>
            <person name="Crous P."/>
            <person name="Grigoriev I."/>
        </authorList>
    </citation>
    <scope>NUCLEOTIDE SEQUENCE</scope>
    <source>
        <strain evidence="1">CBS 379.55</strain>
    </source>
</reference>
<organism evidence="1 2">
    <name type="scientific">Westerdykella ornata</name>
    <dbReference type="NCBI Taxonomy" id="318751"/>
    <lineage>
        <taxon>Eukaryota</taxon>
        <taxon>Fungi</taxon>
        <taxon>Dikarya</taxon>
        <taxon>Ascomycota</taxon>
        <taxon>Pezizomycotina</taxon>
        <taxon>Dothideomycetes</taxon>
        <taxon>Pleosporomycetidae</taxon>
        <taxon>Pleosporales</taxon>
        <taxon>Sporormiaceae</taxon>
        <taxon>Westerdykella</taxon>
    </lineage>
</organism>
<evidence type="ECO:0000313" key="2">
    <source>
        <dbReference type="Proteomes" id="UP000800097"/>
    </source>
</evidence>
<dbReference type="Proteomes" id="UP000800097">
    <property type="component" value="Unassembled WGS sequence"/>
</dbReference>
<evidence type="ECO:0000313" key="1">
    <source>
        <dbReference type="EMBL" id="KAF2279862.1"/>
    </source>
</evidence>
<sequence length="224" mass="25305">MDCVPLHVQRIYLSLSNQCPYHQKVLQALRRGQSNQGRPRQRVSGRIRLSATTPHRPSGRLLGRTTEFRIRARWGRDPKWHGFKRSLGVGGKRVLEAGSPVHHVRTVQDSQREQAQGLEGQVETTLFGDWVADRDMNVKVDYAIHCEDSRDAAEIFALCTLPEVVADAPPAEVDAVHGSSQQRKVKMYVLRRSSPDNRSPAEETVSAKLGEMIMRIAESRYFPV</sequence>